<dbReference type="Proteomes" id="UP000030701">
    <property type="component" value="Unassembled WGS sequence"/>
</dbReference>
<organism evidence="1">
    <name type="scientific">Fusarium oxysporum f. sp. vasinfectum 25433</name>
    <dbReference type="NCBI Taxonomy" id="1089449"/>
    <lineage>
        <taxon>Eukaryota</taxon>
        <taxon>Fungi</taxon>
        <taxon>Dikarya</taxon>
        <taxon>Ascomycota</taxon>
        <taxon>Pezizomycotina</taxon>
        <taxon>Sordariomycetes</taxon>
        <taxon>Hypocreomycetidae</taxon>
        <taxon>Hypocreales</taxon>
        <taxon>Nectriaceae</taxon>
        <taxon>Fusarium</taxon>
        <taxon>Fusarium oxysporum species complex</taxon>
    </lineage>
</organism>
<dbReference type="OrthoDB" id="10391020at2759"/>
<reference evidence="1" key="1">
    <citation type="submission" date="2011-11" db="EMBL/GenBank/DDBJ databases">
        <title>The Genome Sequence of Fusarium oxysporum Cotton.</title>
        <authorList>
            <consortium name="The Broad Institute Genome Sequencing Platform"/>
            <person name="Ma L.-J."/>
            <person name="Gale L.R."/>
            <person name="Schwartz D.C."/>
            <person name="Zhou S."/>
            <person name="Corby-Kistler H."/>
            <person name="Young S.K."/>
            <person name="Zeng Q."/>
            <person name="Gargeya S."/>
            <person name="Fitzgerald M."/>
            <person name="Haas B."/>
            <person name="Abouelleil A."/>
            <person name="Alvarado L."/>
            <person name="Arachchi H.M."/>
            <person name="Berlin A."/>
            <person name="Brown A."/>
            <person name="Chapman S.B."/>
            <person name="Chen Z."/>
            <person name="Dunbar C."/>
            <person name="Freedman E."/>
            <person name="Gearin G."/>
            <person name="Goldberg J."/>
            <person name="Griggs A."/>
            <person name="Gujja S."/>
            <person name="Heiman D."/>
            <person name="Howarth C."/>
            <person name="Larson L."/>
            <person name="Lui A."/>
            <person name="MacDonald P.J.P."/>
            <person name="Montmayeur A."/>
            <person name="Murphy C."/>
            <person name="Neiman D."/>
            <person name="Pearson M."/>
            <person name="Priest M."/>
            <person name="Roberts A."/>
            <person name="Saif S."/>
            <person name="Shea T."/>
            <person name="Shenoy N."/>
            <person name="Sisk P."/>
            <person name="Stolte C."/>
            <person name="Sykes S."/>
            <person name="Wortman J."/>
            <person name="Nusbaum C."/>
            <person name="Birren B."/>
        </authorList>
    </citation>
    <scope>NUCLEOTIDE SEQUENCE [LARGE SCALE GENOMIC DNA]</scope>
    <source>
        <strain evidence="1">25433</strain>
    </source>
</reference>
<name>X0KI06_FUSOX</name>
<protein>
    <submittedName>
        <fullName evidence="1">Uncharacterized protein</fullName>
    </submittedName>
</protein>
<accession>X0KI06</accession>
<gene>
    <name evidence="1" type="ORF">FOTG_18396</name>
</gene>
<dbReference type="EMBL" id="KK035323">
    <property type="protein sequence ID" value="EXM13143.1"/>
    <property type="molecule type" value="Genomic_DNA"/>
</dbReference>
<evidence type="ECO:0000313" key="1">
    <source>
        <dbReference type="EMBL" id="EXM13143.1"/>
    </source>
</evidence>
<proteinExistence type="predicted"/>
<dbReference type="AlphaFoldDB" id="X0KI06"/>
<reference evidence="1" key="2">
    <citation type="submission" date="2014-03" db="EMBL/GenBank/DDBJ databases">
        <title>The Genome Annotation of Fusarium oxysporum Cotton.</title>
        <authorList>
            <consortium name="The Broad Institute Genomics Platform"/>
            <person name="Ma L.-J."/>
            <person name="Corby-Kistler H."/>
            <person name="Broz K."/>
            <person name="Gale L.R."/>
            <person name="Jonkers W."/>
            <person name="O'Donnell K."/>
            <person name="Ploetz R."/>
            <person name="Steinberg C."/>
            <person name="Schwartz D.C."/>
            <person name="VanEtten H."/>
            <person name="Zhou S."/>
            <person name="Young S.K."/>
            <person name="Zeng Q."/>
            <person name="Gargeya S."/>
            <person name="Fitzgerald M."/>
            <person name="Abouelleil A."/>
            <person name="Alvarado L."/>
            <person name="Chapman S.B."/>
            <person name="Gainer-Dewar J."/>
            <person name="Goldberg J."/>
            <person name="Griggs A."/>
            <person name="Gujja S."/>
            <person name="Hansen M."/>
            <person name="Howarth C."/>
            <person name="Imamovic A."/>
            <person name="Ireland A."/>
            <person name="Larimer J."/>
            <person name="McCowan C."/>
            <person name="Murphy C."/>
            <person name="Pearson M."/>
            <person name="Poon T.W."/>
            <person name="Priest M."/>
            <person name="Roberts A."/>
            <person name="Saif S."/>
            <person name="Shea T."/>
            <person name="Sykes S."/>
            <person name="Wortman J."/>
            <person name="Nusbaum C."/>
            <person name="Birren B."/>
        </authorList>
    </citation>
    <scope>NUCLEOTIDE SEQUENCE</scope>
    <source>
        <strain evidence="1">25433</strain>
    </source>
</reference>
<sequence>MARLLVEIHAEWFKERESSHLEHWVERFLKKVRDFNTHEIANYLENLDPALGKEGDAFNKKETLEDAASYIVSRGLRCRRGPGQVESGYAVGGMLGPRGKEGINFSACNVAEAR</sequence>
<dbReference type="HOGENOM" id="CLU_2121193_0_0_1"/>